<keyword evidence="5 7" id="KW-1133">Transmembrane helix</keyword>
<dbReference type="GO" id="GO:0055085">
    <property type="term" value="P:transmembrane transport"/>
    <property type="evidence" value="ECO:0007669"/>
    <property type="project" value="InterPro"/>
</dbReference>
<dbReference type="PANTHER" id="PTHR30566:SF25">
    <property type="entry name" value="INNER MEMBRANE PROTEIN"/>
    <property type="match status" value="1"/>
</dbReference>
<evidence type="ECO:0000259" key="9">
    <source>
        <dbReference type="Pfam" id="PF21082"/>
    </source>
</evidence>
<dbReference type="Pfam" id="PF21088">
    <property type="entry name" value="MS_channel_1st"/>
    <property type="match status" value="1"/>
</dbReference>
<dbReference type="Gene3D" id="2.30.30.60">
    <property type="match status" value="1"/>
</dbReference>
<evidence type="ECO:0000259" key="10">
    <source>
        <dbReference type="Pfam" id="PF21088"/>
    </source>
</evidence>
<feature type="transmembrane region" description="Helical" evidence="7">
    <location>
        <begin position="138"/>
        <end position="156"/>
    </location>
</feature>
<feature type="transmembrane region" description="Helical" evidence="7">
    <location>
        <begin position="108"/>
        <end position="126"/>
    </location>
</feature>
<evidence type="ECO:0000313" key="12">
    <source>
        <dbReference type="Proteomes" id="UP000220527"/>
    </source>
</evidence>
<evidence type="ECO:0000256" key="6">
    <source>
        <dbReference type="ARBA" id="ARBA00023136"/>
    </source>
</evidence>
<accession>A0A2A6RDP2</accession>
<dbReference type="InterPro" id="IPR010920">
    <property type="entry name" value="LSM_dom_sf"/>
</dbReference>
<feature type="transmembrane region" description="Helical" evidence="7">
    <location>
        <begin position="66"/>
        <end position="88"/>
    </location>
</feature>
<proteinExistence type="inferred from homology"/>
<keyword evidence="12" id="KW-1185">Reference proteome</keyword>
<dbReference type="Proteomes" id="UP000220527">
    <property type="component" value="Unassembled WGS sequence"/>
</dbReference>
<comment type="subcellular location">
    <subcellularLocation>
        <location evidence="1">Cell membrane</location>
        <topology evidence="1">Multi-pass membrane protein</topology>
    </subcellularLocation>
</comment>
<evidence type="ECO:0000259" key="8">
    <source>
        <dbReference type="Pfam" id="PF00924"/>
    </source>
</evidence>
<keyword evidence="6 7" id="KW-0472">Membrane</keyword>
<dbReference type="SUPFAM" id="SSF50182">
    <property type="entry name" value="Sm-like ribonucleoproteins"/>
    <property type="match status" value="1"/>
</dbReference>
<dbReference type="SUPFAM" id="SSF82861">
    <property type="entry name" value="Mechanosensitive channel protein MscS (YggB), transmembrane region"/>
    <property type="match status" value="1"/>
</dbReference>
<dbReference type="AlphaFoldDB" id="A0A2A6RDP2"/>
<evidence type="ECO:0000256" key="4">
    <source>
        <dbReference type="ARBA" id="ARBA00022692"/>
    </source>
</evidence>
<feature type="domain" description="Mechanosensitive ion channel MscS C-terminal" evidence="9">
    <location>
        <begin position="227"/>
        <end position="312"/>
    </location>
</feature>
<dbReference type="GO" id="GO:0005886">
    <property type="term" value="C:plasma membrane"/>
    <property type="evidence" value="ECO:0007669"/>
    <property type="project" value="UniProtKB-SubCell"/>
</dbReference>
<dbReference type="PANTHER" id="PTHR30566">
    <property type="entry name" value="YNAI-RELATED MECHANOSENSITIVE ION CHANNEL"/>
    <property type="match status" value="1"/>
</dbReference>
<dbReference type="InterPro" id="IPR023408">
    <property type="entry name" value="MscS_beta-dom_sf"/>
</dbReference>
<evidence type="ECO:0008006" key="13">
    <source>
        <dbReference type="Google" id="ProtNLM"/>
    </source>
</evidence>
<evidence type="ECO:0000256" key="1">
    <source>
        <dbReference type="ARBA" id="ARBA00004651"/>
    </source>
</evidence>
<dbReference type="Pfam" id="PF00924">
    <property type="entry name" value="MS_channel_2nd"/>
    <property type="match status" value="1"/>
</dbReference>
<feature type="domain" description="Mechanosensitive ion channel transmembrane helices 2/3" evidence="10">
    <location>
        <begin position="114"/>
        <end position="153"/>
    </location>
</feature>
<sequence length="332" mass="37024">MIVVSLWRWVITHRLRPVALNSNIFASHAIVAIAKQTKGWIVLLLALYAGSLWIEMSPNLRIWTRSFGTILMLIQLGIWGNALIANWIEHYSSQAGDTNAAGVGTARLLTFIGRLVLYSVVTLLILDNVPGVQITPLLASLGVGGIAVALAVQNILADLFASLSIALDKPFIIGDFIIVGSEMGTVEQIGLKTTRLRSLSGEQLIFSNNDLLNSRIRNFKRMHERRIVFDVGVLYETDAELLRAIPGILREAVEAQEQTRFDRAHLARFDSSAISFEVVYFVLSPDFNLYMDIQQAINFVIVDRFRAEGIVFAYPTQQIYLNGSLALERHSR</sequence>
<dbReference type="OrthoDB" id="9809206at2"/>
<dbReference type="InterPro" id="IPR006685">
    <property type="entry name" value="MscS_channel_2nd"/>
</dbReference>
<keyword evidence="4 7" id="KW-0812">Transmembrane</keyword>
<comment type="caution">
    <text evidence="11">The sequence shown here is derived from an EMBL/GenBank/DDBJ whole genome shotgun (WGS) entry which is preliminary data.</text>
</comment>
<dbReference type="InterPro" id="IPR011066">
    <property type="entry name" value="MscS_channel_C_sf"/>
</dbReference>
<keyword evidence="3" id="KW-1003">Cell membrane</keyword>
<name>A0A2A6RDP2_9CHLR</name>
<protein>
    <recommendedName>
        <fullName evidence="13">Mechanosensitive ion channel protein MscS</fullName>
    </recommendedName>
</protein>
<dbReference type="Pfam" id="PF21082">
    <property type="entry name" value="MS_channel_3rd"/>
    <property type="match status" value="1"/>
</dbReference>
<dbReference type="InterPro" id="IPR011014">
    <property type="entry name" value="MscS_channel_TM-2"/>
</dbReference>
<dbReference type="EMBL" id="NQWI01000221">
    <property type="protein sequence ID" value="PDV99541.1"/>
    <property type="molecule type" value="Genomic_DNA"/>
</dbReference>
<evidence type="ECO:0000256" key="2">
    <source>
        <dbReference type="ARBA" id="ARBA00008017"/>
    </source>
</evidence>
<evidence type="ECO:0000256" key="3">
    <source>
        <dbReference type="ARBA" id="ARBA00022475"/>
    </source>
</evidence>
<evidence type="ECO:0000256" key="7">
    <source>
        <dbReference type="SAM" id="Phobius"/>
    </source>
</evidence>
<comment type="similarity">
    <text evidence="2">Belongs to the MscS (TC 1.A.23) family.</text>
</comment>
<dbReference type="SUPFAM" id="SSF82689">
    <property type="entry name" value="Mechanosensitive channel protein MscS (YggB), C-terminal domain"/>
    <property type="match status" value="1"/>
</dbReference>
<dbReference type="InterPro" id="IPR049142">
    <property type="entry name" value="MS_channel_1st"/>
</dbReference>
<feature type="domain" description="Mechanosensitive ion channel MscS" evidence="8">
    <location>
        <begin position="154"/>
        <end position="221"/>
    </location>
</feature>
<reference evidence="12" key="1">
    <citation type="submission" date="2017-08" db="EMBL/GenBank/DDBJ databases">
        <authorList>
            <person name="Grouzdev D.S."/>
            <person name="Gaisin V.A."/>
            <person name="Rysina M.S."/>
            <person name="Gorlenko V.M."/>
        </authorList>
    </citation>
    <scope>NUCLEOTIDE SEQUENCE [LARGE SCALE GENOMIC DNA]</scope>
    <source>
        <strain evidence="12">Kir15-3F</strain>
    </source>
</reference>
<dbReference type="Gene3D" id="3.30.70.100">
    <property type="match status" value="1"/>
</dbReference>
<evidence type="ECO:0000256" key="5">
    <source>
        <dbReference type="ARBA" id="ARBA00022989"/>
    </source>
</evidence>
<organism evidence="11 12">
    <name type="scientific">Candidatus Viridilinea mediisalina</name>
    <dbReference type="NCBI Taxonomy" id="2024553"/>
    <lineage>
        <taxon>Bacteria</taxon>
        <taxon>Bacillati</taxon>
        <taxon>Chloroflexota</taxon>
        <taxon>Chloroflexia</taxon>
        <taxon>Chloroflexales</taxon>
        <taxon>Chloroflexineae</taxon>
        <taxon>Oscillochloridaceae</taxon>
        <taxon>Candidatus Viridilinea</taxon>
    </lineage>
</organism>
<gene>
    <name evidence="11" type="ORF">CJ255_21475</name>
</gene>
<evidence type="ECO:0000313" key="11">
    <source>
        <dbReference type="EMBL" id="PDV99541.1"/>
    </source>
</evidence>
<dbReference type="Gene3D" id="1.10.287.1260">
    <property type="match status" value="1"/>
</dbReference>
<dbReference type="InterPro" id="IPR049278">
    <property type="entry name" value="MS_channel_C"/>
</dbReference>